<comment type="caution">
    <text evidence="6">The sequence shown here is derived from an EMBL/GenBank/DDBJ whole genome shotgun (WGS) entry which is preliminary data.</text>
</comment>
<accession>A0A5C7FJG3</accession>
<dbReference type="EC" id="2.4.1.21" evidence="2"/>
<dbReference type="Proteomes" id="UP000321907">
    <property type="component" value="Unassembled WGS sequence"/>
</dbReference>
<dbReference type="AlphaFoldDB" id="A0A5C7FJG3"/>
<comment type="catalytic activity">
    <reaction evidence="1">
        <text>[(1-&gt;4)-alpha-D-glucosyl](n) + ADP-alpha-D-glucose = [(1-&gt;4)-alpha-D-glucosyl](n+1) + ADP + H(+)</text>
        <dbReference type="Rhea" id="RHEA:18189"/>
        <dbReference type="Rhea" id="RHEA-COMP:9584"/>
        <dbReference type="Rhea" id="RHEA-COMP:9587"/>
        <dbReference type="ChEBI" id="CHEBI:15378"/>
        <dbReference type="ChEBI" id="CHEBI:15444"/>
        <dbReference type="ChEBI" id="CHEBI:57498"/>
        <dbReference type="ChEBI" id="CHEBI:456216"/>
        <dbReference type="EC" id="2.4.1.21"/>
    </reaction>
</comment>
<keyword evidence="4" id="KW-0808">Transferase</keyword>
<evidence type="ECO:0000256" key="2">
    <source>
        <dbReference type="ARBA" id="ARBA00012588"/>
    </source>
</evidence>
<dbReference type="SUPFAM" id="SSF53756">
    <property type="entry name" value="UDP-Glycosyltransferase/glycogen phosphorylase"/>
    <property type="match status" value="1"/>
</dbReference>
<evidence type="ECO:0000313" key="6">
    <source>
        <dbReference type="EMBL" id="TXF90786.1"/>
    </source>
</evidence>
<feature type="domain" description="Starch synthase catalytic" evidence="5">
    <location>
        <begin position="5"/>
        <end position="233"/>
    </location>
</feature>
<dbReference type="OrthoDB" id="9808590at2"/>
<dbReference type="GO" id="GO:0009011">
    <property type="term" value="F:alpha-1,4-glucan glucosyltransferase (ADP-glucose donor) activity"/>
    <property type="evidence" value="ECO:0007669"/>
    <property type="project" value="UniProtKB-EC"/>
</dbReference>
<gene>
    <name evidence="6" type="ORF">FUA23_04935</name>
</gene>
<keyword evidence="7" id="KW-1185">Reference proteome</keyword>
<dbReference type="RefSeq" id="WP_147929614.1">
    <property type="nucleotide sequence ID" value="NZ_VOXD01000005.1"/>
</dbReference>
<reference evidence="6 7" key="1">
    <citation type="submission" date="2019-08" db="EMBL/GenBank/DDBJ databases">
        <title>Lewinella sp. strain SSH13 Genome sequencing and assembly.</title>
        <authorList>
            <person name="Kim I."/>
        </authorList>
    </citation>
    <scope>NUCLEOTIDE SEQUENCE [LARGE SCALE GENOMIC DNA]</scope>
    <source>
        <strain evidence="6 7">SSH13</strain>
    </source>
</reference>
<evidence type="ECO:0000256" key="4">
    <source>
        <dbReference type="ARBA" id="ARBA00022679"/>
    </source>
</evidence>
<proteinExistence type="predicted"/>
<evidence type="ECO:0000313" key="7">
    <source>
        <dbReference type="Proteomes" id="UP000321907"/>
    </source>
</evidence>
<organism evidence="6 7">
    <name type="scientific">Neolewinella aurantiaca</name>
    <dbReference type="NCBI Taxonomy" id="2602767"/>
    <lineage>
        <taxon>Bacteria</taxon>
        <taxon>Pseudomonadati</taxon>
        <taxon>Bacteroidota</taxon>
        <taxon>Saprospiria</taxon>
        <taxon>Saprospirales</taxon>
        <taxon>Lewinellaceae</taxon>
        <taxon>Neolewinella</taxon>
    </lineage>
</organism>
<evidence type="ECO:0000259" key="5">
    <source>
        <dbReference type="Pfam" id="PF08323"/>
    </source>
</evidence>
<sequence length="274" mass="31160">MSKQKVLIVTQEMDPYTALNDISTTVRALAPHLQKNKMEIRVLMPRYGTINERRHRLHEVVRLSGMNIIVDDNDYPLIIKVASLAEKSVRMQVYFLDNEDFFKRKFVHHDKEGKPFDDNADRTAFFCKGVIETVKKFGWPPDIIACHGWMTSLIPFYLRTAYNTEPLFENSKIVYSLYQQGAEDHIDPDFAMKASINALSEEDLAPFMNGDTPDLHAGAIKYSDAVIKGSPELNEHNTALISNLDIPVLDVQGEEAPAASLEFYHSLLEEEVAK</sequence>
<keyword evidence="3" id="KW-0328">Glycosyltransferase</keyword>
<dbReference type="PANTHER" id="PTHR45825:SF11">
    <property type="entry name" value="ALPHA AMYLASE DOMAIN-CONTAINING PROTEIN"/>
    <property type="match status" value="1"/>
</dbReference>
<dbReference type="Pfam" id="PF08323">
    <property type="entry name" value="Glyco_transf_5"/>
    <property type="match status" value="1"/>
</dbReference>
<evidence type="ECO:0000256" key="3">
    <source>
        <dbReference type="ARBA" id="ARBA00022676"/>
    </source>
</evidence>
<name>A0A5C7FJG3_9BACT</name>
<dbReference type="PANTHER" id="PTHR45825">
    <property type="entry name" value="GRANULE-BOUND STARCH SYNTHASE 1, CHLOROPLASTIC/AMYLOPLASTIC"/>
    <property type="match status" value="1"/>
</dbReference>
<dbReference type="EMBL" id="VOXD01000005">
    <property type="protein sequence ID" value="TXF90786.1"/>
    <property type="molecule type" value="Genomic_DNA"/>
</dbReference>
<dbReference type="InterPro" id="IPR013534">
    <property type="entry name" value="Starch_synth_cat_dom"/>
</dbReference>
<protein>
    <recommendedName>
        <fullName evidence="2">starch synthase</fullName>
        <ecNumber evidence="2">2.4.1.21</ecNumber>
    </recommendedName>
</protein>
<evidence type="ECO:0000256" key="1">
    <source>
        <dbReference type="ARBA" id="ARBA00001478"/>
    </source>
</evidence>
<dbReference type="Gene3D" id="3.40.50.2000">
    <property type="entry name" value="Glycogen Phosphorylase B"/>
    <property type="match status" value="1"/>
</dbReference>